<feature type="region of interest" description="Disordered" evidence="1">
    <location>
        <begin position="87"/>
        <end position="136"/>
    </location>
</feature>
<accession>A0A917PE84</accession>
<dbReference type="AlphaFoldDB" id="A0A917PE84"/>
<name>A0A917PE84_9ACTN</name>
<evidence type="ECO:0000313" key="2">
    <source>
        <dbReference type="EMBL" id="GGJ72664.1"/>
    </source>
</evidence>
<dbReference type="Proteomes" id="UP000657574">
    <property type="component" value="Unassembled WGS sequence"/>
</dbReference>
<evidence type="ECO:0000313" key="3">
    <source>
        <dbReference type="Proteomes" id="UP000657574"/>
    </source>
</evidence>
<keyword evidence="3" id="KW-1185">Reference proteome</keyword>
<protein>
    <submittedName>
        <fullName evidence="2">Uncharacterized protein</fullName>
    </submittedName>
</protein>
<feature type="compositionally biased region" description="Low complexity" evidence="1">
    <location>
        <begin position="87"/>
        <end position="100"/>
    </location>
</feature>
<comment type="caution">
    <text evidence="2">The sequence shown here is derived from an EMBL/GenBank/DDBJ whole genome shotgun (WGS) entry which is preliminary data.</text>
</comment>
<evidence type="ECO:0000256" key="1">
    <source>
        <dbReference type="SAM" id="MobiDB-lite"/>
    </source>
</evidence>
<dbReference type="EMBL" id="BMQA01000158">
    <property type="protein sequence ID" value="GGJ72664.1"/>
    <property type="molecule type" value="Genomic_DNA"/>
</dbReference>
<sequence length="136" mass="14777">MSAGDMDLEQMSMLPEVADVPDAEGRLLRAVARDEVEEDGGRGHWDQELALLHCPAPKVIEAVGGEVPSPEGYVSIFFTRRSARPSRVASSAAVPRATTPKRLGRPGWRNTTRSRTGASRTTRSWSVCRASPSRCS</sequence>
<feature type="compositionally biased region" description="Low complexity" evidence="1">
    <location>
        <begin position="109"/>
        <end position="126"/>
    </location>
</feature>
<proteinExistence type="predicted"/>
<gene>
    <name evidence="2" type="ORF">GCM10010121_099110</name>
</gene>
<organism evidence="2 3">
    <name type="scientific">Streptomyces brasiliensis</name>
    <dbReference type="NCBI Taxonomy" id="1954"/>
    <lineage>
        <taxon>Bacteria</taxon>
        <taxon>Bacillati</taxon>
        <taxon>Actinomycetota</taxon>
        <taxon>Actinomycetes</taxon>
        <taxon>Kitasatosporales</taxon>
        <taxon>Streptomycetaceae</taxon>
        <taxon>Streptomyces</taxon>
    </lineage>
</organism>
<reference evidence="2" key="1">
    <citation type="journal article" date="2014" name="Int. J. Syst. Evol. Microbiol.">
        <title>Complete genome sequence of Corynebacterium casei LMG S-19264T (=DSM 44701T), isolated from a smear-ripened cheese.</title>
        <authorList>
            <consortium name="US DOE Joint Genome Institute (JGI-PGF)"/>
            <person name="Walter F."/>
            <person name="Albersmeier A."/>
            <person name="Kalinowski J."/>
            <person name="Ruckert C."/>
        </authorList>
    </citation>
    <scope>NUCLEOTIDE SEQUENCE</scope>
    <source>
        <strain evidence="2">JCM 3086</strain>
    </source>
</reference>
<reference evidence="2" key="2">
    <citation type="submission" date="2020-09" db="EMBL/GenBank/DDBJ databases">
        <authorList>
            <person name="Sun Q."/>
            <person name="Ohkuma M."/>
        </authorList>
    </citation>
    <scope>NUCLEOTIDE SEQUENCE</scope>
    <source>
        <strain evidence="2">JCM 3086</strain>
    </source>
</reference>